<sequence>MLDFLSRWLPWAESTQGTDDDSKQGLPLPATSKSKWKDRELQLVTTSAISSPIPRLSPPAHITGFEVADRGQQYPYPHPSPNTARAGPSNVAWISSSDNVDEQAYPSTLPPAAVIRLPSQSHIHPIGRSVSSPPTSPSYISSSSSSSPFSSPSPPKWNLKLNTNASFSQSTHSLRLDPRPYTTTSTDVYGYSYNYPLAKQLSPIAEQDYFSPDSLRKTIRLPSVNGSTPSVAHSLSNATNPSPGGSQNSEITRPSPSYSNSHPFITRHLNRTISQTSSRTHISTSSSIPRLSTQSSAPPSIPPLNLAPPFPGPHPSQNGTGPPLRPRRSTIVAMPTIIGSSESGGYLDDDDEAYGGEDDLESLHAESFVTASDALPVADGEMDIADASSSHTTPQKSARSGGFPVPSISAPPSVRSAAEGSRLPSTSESFIGRRWERDAALGSGVVTFRAKRQWLSYTPAFWAFWLGFVCPVLWLIGGWHFTRFGEQPPRLTFWEFYCFGRWRNWCCLWKRRRVIKGLPGNGDGVSSSTGGRLTMEQQLQQARLPKWVTEKQSSDDGRLRLHDPKRSLRGISFGYPFIPRPVSVQRQSGDSEVWCMSATKHIVDTLEKPNRLFDQLYGIKLKEVRGRPESGRRIFDPWIQRCRYAFCYALILLAVGLCSASTYLIIYNTRQLR</sequence>
<comment type="caution">
    <text evidence="3">The sequence shown here is derived from an EMBL/GenBank/DDBJ whole genome shotgun (WGS) entry which is preliminary data.</text>
</comment>
<feature type="region of interest" description="Disordered" evidence="1">
    <location>
        <begin position="71"/>
        <end position="90"/>
    </location>
</feature>
<gene>
    <name evidence="3" type="ORF">Hypma_013158</name>
</gene>
<evidence type="ECO:0000256" key="2">
    <source>
        <dbReference type="SAM" id="Phobius"/>
    </source>
</evidence>
<accession>A0A369JCA8</accession>
<feature type="compositionally biased region" description="Polar residues" evidence="1">
    <location>
        <begin position="224"/>
        <end position="263"/>
    </location>
</feature>
<protein>
    <submittedName>
        <fullName evidence="3">Uncharacterized protein</fullName>
    </submittedName>
</protein>
<proteinExistence type="predicted"/>
<dbReference type="OrthoDB" id="3251367at2759"/>
<evidence type="ECO:0000256" key="1">
    <source>
        <dbReference type="SAM" id="MobiDB-lite"/>
    </source>
</evidence>
<dbReference type="EMBL" id="LUEZ02000076">
    <property type="protein sequence ID" value="RDB19741.1"/>
    <property type="molecule type" value="Genomic_DNA"/>
</dbReference>
<keyword evidence="2" id="KW-0812">Transmembrane</keyword>
<feature type="region of interest" description="Disordered" evidence="1">
    <location>
        <begin position="220"/>
        <end position="357"/>
    </location>
</feature>
<name>A0A369JCA8_HYPMA</name>
<feature type="transmembrane region" description="Helical" evidence="2">
    <location>
        <begin position="642"/>
        <end position="666"/>
    </location>
</feature>
<dbReference type="InParanoid" id="A0A369JCA8"/>
<dbReference type="STRING" id="39966.A0A369JCA8"/>
<feature type="compositionally biased region" description="Polar residues" evidence="1">
    <location>
        <begin position="387"/>
        <end position="398"/>
    </location>
</feature>
<feature type="compositionally biased region" description="Low complexity" evidence="1">
    <location>
        <begin position="129"/>
        <end position="150"/>
    </location>
</feature>
<keyword evidence="2" id="KW-1133">Transmembrane helix</keyword>
<keyword evidence="2" id="KW-0472">Membrane</keyword>
<feature type="region of interest" description="Disordered" evidence="1">
    <location>
        <begin position="386"/>
        <end position="421"/>
    </location>
</feature>
<keyword evidence="4" id="KW-1185">Reference proteome</keyword>
<feature type="region of interest" description="Disordered" evidence="1">
    <location>
        <begin position="13"/>
        <end position="35"/>
    </location>
</feature>
<organism evidence="3 4">
    <name type="scientific">Hypsizygus marmoreus</name>
    <name type="common">White beech mushroom</name>
    <name type="synonym">Agaricus marmoreus</name>
    <dbReference type="NCBI Taxonomy" id="39966"/>
    <lineage>
        <taxon>Eukaryota</taxon>
        <taxon>Fungi</taxon>
        <taxon>Dikarya</taxon>
        <taxon>Basidiomycota</taxon>
        <taxon>Agaricomycotina</taxon>
        <taxon>Agaricomycetes</taxon>
        <taxon>Agaricomycetidae</taxon>
        <taxon>Agaricales</taxon>
        <taxon>Tricholomatineae</taxon>
        <taxon>Lyophyllaceae</taxon>
        <taxon>Hypsizygus</taxon>
    </lineage>
</organism>
<feature type="transmembrane region" description="Helical" evidence="2">
    <location>
        <begin position="460"/>
        <end position="481"/>
    </location>
</feature>
<evidence type="ECO:0000313" key="3">
    <source>
        <dbReference type="EMBL" id="RDB19741.1"/>
    </source>
</evidence>
<feature type="compositionally biased region" description="Pro residues" evidence="1">
    <location>
        <begin position="299"/>
        <end position="314"/>
    </location>
</feature>
<dbReference type="AlphaFoldDB" id="A0A369JCA8"/>
<feature type="compositionally biased region" description="Low complexity" evidence="1">
    <location>
        <begin position="271"/>
        <end position="290"/>
    </location>
</feature>
<dbReference type="Proteomes" id="UP000076154">
    <property type="component" value="Unassembled WGS sequence"/>
</dbReference>
<feature type="compositionally biased region" description="Acidic residues" evidence="1">
    <location>
        <begin position="347"/>
        <end position="357"/>
    </location>
</feature>
<evidence type="ECO:0000313" key="4">
    <source>
        <dbReference type="Proteomes" id="UP000076154"/>
    </source>
</evidence>
<reference evidence="3" key="1">
    <citation type="submission" date="2018-04" db="EMBL/GenBank/DDBJ databases">
        <title>Whole genome sequencing of Hypsizygus marmoreus.</title>
        <authorList>
            <person name="Choi I.-G."/>
            <person name="Min B."/>
            <person name="Kim J.-G."/>
            <person name="Kim S."/>
            <person name="Oh Y.-L."/>
            <person name="Kong W.-S."/>
            <person name="Park H."/>
            <person name="Jeong J."/>
            <person name="Song E.-S."/>
        </authorList>
    </citation>
    <scope>NUCLEOTIDE SEQUENCE [LARGE SCALE GENOMIC DNA]</scope>
    <source>
        <strain evidence="3">51987-8</strain>
    </source>
</reference>
<feature type="region of interest" description="Disordered" evidence="1">
    <location>
        <begin position="124"/>
        <end position="154"/>
    </location>
</feature>